<dbReference type="GO" id="GO:0032259">
    <property type="term" value="P:methylation"/>
    <property type="evidence" value="ECO:0007669"/>
    <property type="project" value="UniProtKB-KW"/>
</dbReference>
<protein>
    <recommendedName>
        <fullName evidence="3">protein-L-isoaspartate(D-aspartate) O-methyltransferase</fullName>
        <ecNumber evidence="3">2.1.1.77</ecNumber>
    </recommendedName>
</protein>
<keyword evidence="7" id="KW-0949">S-adenosyl-L-methionine</keyword>
<dbReference type="PANTHER" id="PTHR11579">
    <property type="entry name" value="PROTEIN-L-ISOASPARTATE O-METHYLTRANSFERASE"/>
    <property type="match status" value="1"/>
</dbReference>
<evidence type="ECO:0000256" key="2">
    <source>
        <dbReference type="ARBA" id="ARBA00005369"/>
    </source>
</evidence>
<dbReference type="AlphaFoldDB" id="A0A6J7L261"/>
<dbReference type="SUPFAM" id="SSF53335">
    <property type="entry name" value="S-adenosyl-L-methionine-dependent methyltransferases"/>
    <property type="match status" value="1"/>
</dbReference>
<evidence type="ECO:0000256" key="7">
    <source>
        <dbReference type="ARBA" id="ARBA00022691"/>
    </source>
</evidence>
<dbReference type="NCBIfam" id="TIGR00080">
    <property type="entry name" value="pimt"/>
    <property type="match status" value="1"/>
</dbReference>
<organism evidence="8">
    <name type="scientific">freshwater metagenome</name>
    <dbReference type="NCBI Taxonomy" id="449393"/>
    <lineage>
        <taxon>unclassified sequences</taxon>
        <taxon>metagenomes</taxon>
        <taxon>ecological metagenomes</taxon>
    </lineage>
</organism>
<evidence type="ECO:0000256" key="5">
    <source>
        <dbReference type="ARBA" id="ARBA00022603"/>
    </source>
</evidence>
<evidence type="ECO:0000313" key="8">
    <source>
        <dbReference type="EMBL" id="CAB4961083.1"/>
    </source>
</evidence>
<gene>
    <name evidence="8" type="ORF">UFOPK3752_02282</name>
    <name evidence="9" type="ORF">UFOPK4150_00307</name>
</gene>
<comment type="subcellular location">
    <subcellularLocation>
        <location evidence="1">Cytoplasm</location>
    </subcellularLocation>
</comment>
<dbReference type="Gene3D" id="3.40.50.150">
    <property type="entry name" value="Vaccinia Virus protein VP39"/>
    <property type="match status" value="1"/>
</dbReference>
<comment type="similarity">
    <text evidence="2">Belongs to the methyltransferase superfamily. L-isoaspartyl/D-aspartyl protein methyltransferase family.</text>
</comment>
<keyword evidence="6" id="KW-0808">Transferase</keyword>
<dbReference type="InterPro" id="IPR029063">
    <property type="entry name" value="SAM-dependent_MTases_sf"/>
</dbReference>
<dbReference type="EMBL" id="CAFBPU010000005">
    <property type="protein sequence ID" value="CAB5022073.1"/>
    <property type="molecule type" value="Genomic_DNA"/>
</dbReference>
<reference evidence="8" key="1">
    <citation type="submission" date="2020-05" db="EMBL/GenBank/DDBJ databases">
        <authorList>
            <person name="Chiriac C."/>
            <person name="Salcher M."/>
            <person name="Ghai R."/>
            <person name="Kavagutti S V."/>
        </authorList>
    </citation>
    <scope>NUCLEOTIDE SEQUENCE</scope>
</reference>
<dbReference type="Pfam" id="PF01135">
    <property type="entry name" value="PCMT"/>
    <property type="match status" value="1"/>
</dbReference>
<keyword evidence="4" id="KW-0963">Cytoplasm</keyword>
<name>A0A6J7L261_9ZZZZ</name>
<evidence type="ECO:0000256" key="3">
    <source>
        <dbReference type="ARBA" id="ARBA00011890"/>
    </source>
</evidence>
<keyword evidence="5" id="KW-0489">Methyltransferase</keyword>
<dbReference type="GO" id="GO:0004719">
    <property type="term" value="F:protein-L-isoaspartate (D-aspartate) O-methyltransferase activity"/>
    <property type="evidence" value="ECO:0007669"/>
    <property type="project" value="UniProtKB-EC"/>
</dbReference>
<proteinExistence type="inferred from homology"/>
<dbReference type="EMBL" id="CAFBND010000158">
    <property type="protein sequence ID" value="CAB4961083.1"/>
    <property type="molecule type" value="Genomic_DNA"/>
</dbReference>
<dbReference type="InterPro" id="IPR000682">
    <property type="entry name" value="PCMT"/>
</dbReference>
<dbReference type="PROSITE" id="PS01279">
    <property type="entry name" value="PCMT"/>
    <property type="match status" value="1"/>
</dbReference>
<accession>A0A6J7L261</accession>
<evidence type="ECO:0000256" key="1">
    <source>
        <dbReference type="ARBA" id="ARBA00004496"/>
    </source>
</evidence>
<sequence length="186" mass="19788">MLRAIAEVPRRLFAPQDIDALVDVDTPVPIPFGQTTSQPSTIARMLEALDLTPASRVLEIGTGHGYEAAVLSRLVAEVWSVEWWPGLAEVAAQNLADFGADHVHVVTGDGRLGLPAHAPYDAIVIAAQSADIPPALMEQLVVGGRLVMPLGPVGREECVVLSKDSRGGTYWLRTLGPVIFVPLLGT</sequence>
<dbReference type="EC" id="2.1.1.77" evidence="3"/>
<dbReference type="CDD" id="cd02440">
    <property type="entry name" value="AdoMet_MTases"/>
    <property type="match status" value="1"/>
</dbReference>
<dbReference type="PANTHER" id="PTHR11579:SF0">
    <property type="entry name" value="PROTEIN-L-ISOASPARTATE(D-ASPARTATE) O-METHYLTRANSFERASE"/>
    <property type="match status" value="1"/>
</dbReference>
<dbReference type="GO" id="GO:0005737">
    <property type="term" value="C:cytoplasm"/>
    <property type="evidence" value="ECO:0007669"/>
    <property type="project" value="UniProtKB-SubCell"/>
</dbReference>
<evidence type="ECO:0000256" key="6">
    <source>
        <dbReference type="ARBA" id="ARBA00022679"/>
    </source>
</evidence>
<evidence type="ECO:0000313" key="9">
    <source>
        <dbReference type="EMBL" id="CAB5022073.1"/>
    </source>
</evidence>
<evidence type="ECO:0000256" key="4">
    <source>
        <dbReference type="ARBA" id="ARBA00022490"/>
    </source>
</evidence>